<dbReference type="Proteomes" id="UP000650081">
    <property type="component" value="Unassembled WGS sequence"/>
</dbReference>
<organism evidence="1 2">
    <name type="scientific">Neolewinella lacunae</name>
    <dbReference type="NCBI Taxonomy" id="1517758"/>
    <lineage>
        <taxon>Bacteria</taxon>
        <taxon>Pseudomonadati</taxon>
        <taxon>Bacteroidota</taxon>
        <taxon>Saprospiria</taxon>
        <taxon>Saprospirales</taxon>
        <taxon>Lewinellaceae</taxon>
        <taxon>Neolewinella</taxon>
    </lineage>
</organism>
<name>A0A923PTV5_9BACT</name>
<dbReference type="InterPro" id="IPR034660">
    <property type="entry name" value="DinB/YfiT-like"/>
</dbReference>
<protein>
    <submittedName>
        <fullName evidence="1">DUF1572 family protein</fullName>
    </submittedName>
</protein>
<keyword evidence="2" id="KW-1185">Reference proteome</keyword>
<comment type="caution">
    <text evidence="1">The sequence shown here is derived from an EMBL/GenBank/DDBJ whole genome shotgun (WGS) entry which is preliminary data.</text>
</comment>
<dbReference type="RefSeq" id="WP_187468736.1">
    <property type="nucleotide sequence ID" value="NZ_JACSIT010000154.1"/>
</dbReference>
<dbReference type="Pfam" id="PF07609">
    <property type="entry name" value="DUF1572"/>
    <property type="match status" value="1"/>
</dbReference>
<dbReference type="EMBL" id="JACSIT010000154">
    <property type="protein sequence ID" value="MBC6996727.1"/>
    <property type="molecule type" value="Genomic_DNA"/>
</dbReference>
<proteinExistence type="predicted"/>
<accession>A0A923PTV5</accession>
<evidence type="ECO:0000313" key="2">
    <source>
        <dbReference type="Proteomes" id="UP000650081"/>
    </source>
</evidence>
<dbReference type="SUPFAM" id="SSF109854">
    <property type="entry name" value="DinB/YfiT-like putative metalloenzymes"/>
    <property type="match status" value="1"/>
</dbReference>
<evidence type="ECO:0000313" key="1">
    <source>
        <dbReference type="EMBL" id="MBC6996727.1"/>
    </source>
</evidence>
<dbReference type="Gene3D" id="1.20.120.450">
    <property type="entry name" value="dinb family like domain"/>
    <property type="match status" value="1"/>
</dbReference>
<sequence length="164" mass="18243">MLDPLKNAAVYFLDWNLERIGRCLETLREEQIWARPNGHSNSIGNQVLHLEGNIRQWAVHGLGGANDVRQRDAEFAATGGVSKAELLARLSAVIAAAKSTVLALTEAQLREERKIQAYVHDGVFILLHVVEHLSYHTGQIVFWTKALQDRDLGFYAGVALDTTN</sequence>
<dbReference type="InterPro" id="IPR011466">
    <property type="entry name" value="DUF1572"/>
</dbReference>
<reference evidence="1" key="1">
    <citation type="submission" date="2020-08" db="EMBL/GenBank/DDBJ databases">
        <title>Lewinella bacteria from marine environments.</title>
        <authorList>
            <person name="Zhong Y."/>
        </authorList>
    </citation>
    <scope>NUCLEOTIDE SEQUENCE</scope>
    <source>
        <strain evidence="1">KCTC 42187</strain>
    </source>
</reference>
<gene>
    <name evidence="1" type="ORF">H9S92_21320</name>
</gene>
<dbReference type="AlphaFoldDB" id="A0A923PTV5"/>